<keyword evidence="4 9" id="KW-0560">Oxidoreductase</keyword>
<keyword evidence="3 8" id="KW-0479">Metal-binding</keyword>
<feature type="domain" description="Ferritin-like diiron" evidence="11">
    <location>
        <begin position="28"/>
        <end position="177"/>
    </location>
</feature>
<evidence type="ECO:0000313" key="16">
    <source>
        <dbReference type="Proteomes" id="UP000663829"/>
    </source>
</evidence>
<evidence type="ECO:0000313" key="15">
    <source>
        <dbReference type="EMBL" id="CAF4166505.1"/>
    </source>
</evidence>
<proteinExistence type="inferred from homology"/>
<accession>A0A815EW82</accession>
<dbReference type="GO" id="GO:0005737">
    <property type="term" value="C:cytoplasm"/>
    <property type="evidence" value="ECO:0007669"/>
    <property type="project" value="TreeGrafter"/>
</dbReference>
<keyword evidence="2 9" id="KW-0409">Iron storage</keyword>
<dbReference type="EMBL" id="CAJNOQ010013394">
    <property type="protein sequence ID" value="CAF1320887.1"/>
    <property type="molecule type" value="Genomic_DNA"/>
</dbReference>
<dbReference type="FunFam" id="1.20.1260.10:FF:000002">
    <property type="entry name" value="Ferritin, mitochondrial"/>
    <property type="match status" value="1"/>
</dbReference>
<evidence type="ECO:0000256" key="7">
    <source>
        <dbReference type="ARBA" id="ARBA00047990"/>
    </source>
</evidence>
<keyword evidence="16" id="KW-1185">Reference proteome</keyword>
<dbReference type="Proteomes" id="UP000681722">
    <property type="component" value="Unassembled WGS sequence"/>
</dbReference>
<evidence type="ECO:0000313" key="14">
    <source>
        <dbReference type="EMBL" id="CAF3834795.1"/>
    </source>
</evidence>
<dbReference type="Proteomes" id="UP000677228">
    <property type="component" value="Unassembled WGS sequence"/>
</dbReference>
<dbReference type="GO" id="GO:0006879">
    <property type="term" value="P:intracellular iron ion homeostasis"/>
    <property type="evidence" value="ECO:0007669"/>
    <property type="project" value="UniProtKB-KW"/>
</dbReference>
<dbReference type="EMBL" id="CAJOBC010047565">
    <property type="protein sequence ID" value="CAF4166505.1"/>
    <property type="molecule type" value="Genomic_DNA"/>
</dbReference>
<evidence type="ECO:0000256" key="10">
    <source>
        <dbReference type="SAM" id="MobiDB-lite"/>
    </source>
</evidence>
<dbReference type="Proteomes" id="UP000663829">
    <property type="component" value="Unassembled WGS sequence"/>
</dbReference>
<protein>
    <recommendedName>
        <fullName evidence="9">Ferritin</fullName>
        <ecNumber evidence="9">1.16.3.1</ecNumber>
    </recommendedName>
</protein>
<evidence type="ECO:0000256" key="8">
    <source>
        <dbReference type="PIRSR" id="PIRSR601519-1"/>
    </source>
</evidence>
<comment type="function">
    <text evidence="9">Stores iron in a soluble, non-toxic, readily available form. Important for iron homeostasis. Iron is taken up in the ferrous form and deposited as ferric hydroxides after oxidation.</text>
</comment>
<feature type="binding site" evidence="8">
    <location>
        <position position="159"/>
    </location>
    <ligand>
        <name>Fe cation</name>
        <dbReference type="ChEBI" id="CHEBI:24875"/>
        <label>1</label>
    </ligand>
</feature>
<dbReference type="AlphaFoldDB" id="A0A815EW82"/>
<comment type="function">
    <text evidence="6">Stores iron in a soluble, non-toxic, readily available form. Important for iron homeostasis. Has ferroxidase activity. Iron is taken up in the ferrous form and deposited as ferric hydroxides after oxidation.</text>
</comment>
<dbReference type="InterPro" id="IPR001519">
    <property type="entry name" value="Ferritin"/>
</dbReference>
<dbReference type="Proteomes" id="UP000682733">
    <property type="component" value="Unassembled WGS sequence"/>
</dbReference>
<feature type="binding site" evidence="8">
    <location>
        <position position="125"/>
    </location>
    <ligand>
        <name>Fe cation</name>
        <dbReference type="ChEBI" id="CHEBI:24875"/>
        <label>1</label>
    </ligand>
</feature>
<comment type="similarity">
    <text evidence="1 9">Belongs to the ferritin family.</text>
</comment>
<evidence type="ECO:0000256" key="2">
    <source>
        <dbReference type="ARBA" id="ARBA00022434"/>
    </source>
</evidence>
<dbReference type="Pfam" id="PF00210">
    <property type="entry name" value="Ferritin"/>
    <property type="match status" value="1"/>
</dbReference>
<feature type="binding site" evidence="8">
    <location>
        <position position="45"/>
    </location>
    <ligand>
        <name>Fe cation</name>
        <dbReference type="ChEBI" id="CHEBI:24875"/>
        <label>1</label>
    </ligand>
</feature>
<dbReference type="CDD" id="cd01056">
    <property type="entry name" value="Euk_Ferritin"/>
    <property type="match status" value="1"/>
</dbReference>
<evidence type="ECO:0000259" key="11">
    <source>
        <dbReference type="PROSITE" id="PS50905"/>
    </source>
</evidence>
<comment type="catalytic activity">
    <reaction evidence="7 9">
        <text>4 Fe(2+) + O2 + 4 H(+) = 4 Fe(3+) + 2 H2O</text>
        <dbReference type="Rhea" id="RHEA:11148"/>
        <dbReference type="ChEBI" id="CHEBI:15377"/>
        <dbReference type="ChEBI" id="CHEBI:15378"/>
        <dbReference type="ChEBI" id="CHEBI:15379"/>
        <dbReference type="ChEBI" id="CHEBI:29033"/>
        <dbReference type="ChEBI" id="CHEBI:29034"/>
        <dbReference type="EC" id="1.16.3.1"/>
    </reaction>
</comment>
<dbReference type="EMBL" id="CAJOBA010008704">
    <property type="protein sequence ID" value="CAF3834795.1"/>
    <property type="molecule type" value="Genomic_DNA"/>
</dbReference>
<comment type="caution">
    <text evidence="13">The sequence shown here is derived from an EMBL/GenBank/DDBJ whole genome shotgun (WGS) entry which is preliminary data.</text>
</comment>
<feature type="compositionally biased region" description="Polar residues" evidence="10">
    <location>
        <begin position="1"/>
        <end position="13"/>
    </location>
</feature>
<evidence type="ECO:0000256" key="9">
    <source>
        <dbReference type="RuleBase" id="RU361145"/>
    </source>
</evidence>
<evidence type="ECO:0000256" key="4">
    <source>
        <dbReference type="ARBA" id="ARBA00023002"/>
    </source>
</evidence>
<evidence type="ECO:0000256" key="1">
    <source>
        <dbReference type="ARBA" id="ARBA00007513"/>
    </source>
</evidence>
<dbReference type="GO" id="GO:0008199">
    <property type="term" value="F:ferric iron binding"/>
    <property type="evidence" value="ECO:0007669"/>
    <property type="project" value="InterPro"/>
</dbReference>
<dbReference type="PROSITE" id="PS50905">
    <property type="entry name" value="FERRITIN_LIKE"/>
    <property type="match status" value="1"/>
</dbReference>
<feature type="region of interest" description="Disordered" evidence="10">
    <location>
        <begin position="1"/>
        <end position="20"/>
    </location>
</feature>
<dbReference type="EMBL" id="CAJNOK010008689">
    <property type="protein sequence ID" value="CAF1070337.1"/>
    <property type="molecule type" value="Genomic_DNA"/>
</dbReference>
<evidence type="ECO:0000313" key="13">
    <source>
        <dbReference type="EMBL" id="CAF1320887.1"/>
    </source>
</evidence>
<dbReference type="GO" id="GO:0006826">
    <property type="term" value="P:iron ion transport"/>
    <property type="evidence" value="ECO:0007669"/>
    <property type="project" value="InterPro"/>
</dbReference>
<evidence type="ECO:0000256" key="5">
    <source>
        <dbReference type="ARBA" id="ARBA00023004"/>
    </source>
</evidence>
<dbReference type="Gene3D" id="1.20.1260.10">
    <property type="match status" value="1"/>
</dbReference>
<dbReference type="InterPro" id="IPR009078">
    <property type="entry name" value="Ferritin-like_SF"/>
</dbReference>
<organism evidence="13 16">
    <name type="scientific">Didymodactylos carnosus</name>
    <dbReference type="NCBI Taxonomy" id="1234261"/>
    <lineage>
        <taxon>Eukaryota</taxon>
        <taxon>Metazoa</taxon>
        <taxon>Spiralia</taxon>
        <taxon>Gnathifera</taxon>
        <taxon>Rotifera</taxon>
        <taxon>Eurotatoria</taxon>
        <taxon>Bdelloidea</taxon>
        <taxon>Philodinida</taxon>
        <taxon>Philodinidae</taxon>
        <taxon>Didymodactylos</taxon>
    </lineage>
</organism>
<evidence type="ECO:0000313" key="12">
    <source>
        <dbReference type="EMBL" id="CAF1070337.1"/>
    </source>
</evidence>
<dbReference type="PANTHER" id="PTHR11431:SF75">
    <property type="entry name" value="FERRITIN"/>
    <property type="match status" value="1"/>
</dbReference>
<reference evidence="13" key="1">
    <citation type="submission" date="2021-02" db="EMBL/GenBank/DDBJ databases">
        <authorList>
            <person name="Nowell W R."/>
        </authorList>
    </citation>
    <scope>NUCLEOTIDE SEQUENCE</scope>
</reference>
<dbReference type="InterPro" id="IPR008331">
    <property type="entry name" value="Ferritin_DPS_dom"/>
</dbReference>
<sequence>MKTKAEQSTNRNQVPVAEKQPDKNLIRINYHQDNEGLINRQINIELYASYVYQALAFHFDRYDVAFKGNHKYFKEMAEKKVEHAKSLLEYQNKRGGTIVYMDVEKPTQQNWNSPLEAHEVALQLEKDIYNAFLELHASACKHNDPHLTEYIEGEFLDKQVDKIKEYGDYITNWKRVGLGLGEYVFDKEEFDD</sequence>
<dbReference type="EC" id="1.16.3.1" evidence="9"/>
<gene>
    <name evidence="13" type="ORF">GPM918_LOCUS29466</name>
    <name evidence="12" type="ORF">OVA965_LOCUS17863</name>
    <name evidence="15" type="ORF">SRO942_LOCUS30048</name>
    <name evidence="14" type="ORF">TMI583_LOCUS17874</name>
</gene>
<feature type="binding site" evidence="8">
    <location>
        <position position="83"/>
    </location>
    <ligand>
        <name>Fe cation</name>
        <dbReference type="ChEBI" id="CHEBI:24875"/>
        <label>1</label>
    </ligand>
</feature>
<keyword evidence="5 8" id="KW-0408">Iron</keyword>
<evidence type="ECO:0000256" key="6">
    <source>
        <dbReference type="ARBA" id="ARBA00025111"/>
    </source>
</evidence>
<name>A0A815EW82_9BILA</name>
<dbReference type="InterPro" id="IPR009040">
    <property type="entry name" value="Ferritin-like_diiron"/>
</dbReference>
<dbReference type="OrthoDB" id="186462at2759"/>
<dbReference type="InterPro" id="IPR012347">
    <property type="entry name" value="Ferritin-like"/>
</dbReference>
<dbReference type="GO" id="GO:0004322">
    <property type="term" value="F:ferroxidase activity"/>
    <property type="evidence" value="ECO:0007669"/>
    <property type="project" value="UniProtKB-EC"/>
</dbReference>
<dbReference type="GO" id="GO:0008198">
    <property type="term" value="F:ferrous iron binding"/>
    <property type="evidence" value="ECO:0007669"/>
    <property type="project" value="TreeGrafter"/>
</dbReference>
<dbReference type="SUPFAM" id="SSF47240">
    <property type="entry name" value="Ferritin-like"/>
    <property type="match status" value="1"/>
</dbReference>
<evidence type="ECO:0000256" key="3">
    <source>
        <dbReference type="ARBA" id="ARBA00022723"/>
    </source>
</evidence>
<dbReference type="PANTHER" id="PTHR11431">
    <property type="entry name" value="FERRITIN"/>
    <property type="match status" value="1"/>
</dbReference>